<dbReference type="PROSITE" id="PS00108">
    <property type="entry name" value="PROTEIN_KINASE_ST"/>
    <property type="match status" value="1"/>
</dbReference>
<gene>
    <name evidence="11" type="ORF">CEUR00632_LOCUS10482</name>
</gene>
<dbReference type="SMART" id="SM00220">
    <property type="entry name" value="S_TKc"/>
    <property type="match status" value="1"/>
</dbReference>
<feature type="domain" description="Protein kinase" evidence="10">
    <location>
        <begin position="244"/>
        <end position="509"/>
    </location>
</feature>
<feature type="binding site" evidence="7">
    <location>
        <position position="386"/>
    </location>
    <ligand>
        <name>ATP</name>
        <dbReference type="ChEBI" id="CHEBI:30616"/>
    </ligand>
</feature>
<feature type="compositionally biased region" description="Polar residues" evidence="9">
    <location>
        <begin position="1"/>
        <end position="14"/>
    </location>
</feature>
<feature type="compositionally biased region" description="Pro residues" evidence="9">
    <location>
        <begin position="204"/>
        <end position="219"/>
    </location>
</feature>
<evidence type="ECO:0000256" key="3">
    <source>
        <dbReference type="ARBA" id="ARBA00022741"/>
    </source>
</evidence>
<dbReference type="InterPro" id="IPR008271">
    <property type="entry name" value="Ser/Thr_kinase_AS"/>
</dbReference>
<dbReference type="FunFam" id="1.10.510.10:FF:000813">
    <property type="entry name" value="Aurora-like kinase"/>
    <property type="match status" value="1"/>
</dbReference>
<dbReference type="GO" id="GO:0004674">
    <property type="term" value="F:protein serine/threonine kinase activity"/>
    <property type="evidence" value="ECO:0007669"/>
    <property type="project" value="UniProtKB-KW"/>
</dbReference>
<dbReference type="InterPro" id="IPR000719">
    <property type="entry name" value="Prot_kinase_dom"/>
</dbReference>
<keyword evidence="4" id="KW-0418">Kinase</keyword>
<evidence type="ECO:0000259" key="10">
    <source>
        <dbReference type="PROSITE" id="PS50011"/>
    </source>
</evidence>
<dbReference type="EMBL" id="HBEC01022902">
    <property type="protein sequence ID" value="CAD8290550.1"/>
    <property type="molecule type" value="Transcribed_RNA"/>
</dbReference>
<evidence type="ECO:0000256" key="9">
    <source>
        <dbReference type="SAM" id="MobiDB-lite"/>
    </source>
</evidence>
<evidence type="ECO:0000256" key="2">
    <source>
        <dbReference type="ARBA" id="ARBA00022679"/>
    </source>
</evidence>
<feature type="binding site" evidence="7">
    <location>
        <position position="273"/>
    </location>
    <ligand>
        <name>ATP</name>
        <dbReference type="ChEBI" id="CHEBI:30616"/>
    </ligand>
</feature>
<dbReference type="InterPro" id="IPR030616">
    <property type="entry name" value="Aur-like"/>
</dbReference>
<keyword evidence="5 7" id="KW-0067">ATP-binding</keyword>
<feature type="region of interest" description="Disordered" evidence="9">
    <location>
        <begin position="189"/>
        <end position="220"/>
    </location>
</feature>
<feature type="compositionally biased region" description="Polar residues" evidence="9">
    <location>
        <begin position="54"/>
        <end position="65"/>
    </location>
</feature>
<feature type="binding site" evidence="7">
    <location>
        <begin position="372"/>
        <end position="373"/>
    </location>
    <ligand>
        <name>ATP</name>
        <dbReference type="ChEBI" id="CHEBI:30616"/>
    </ligand>
</feature>
<feature type="region of interest" description="Disordered" evidence="9">
    <location>
        <begin position="121"/>
        <end position="156"/>
    </location>
</feature>
<protein>
    <recommendedName>
        <fullName evidence="10">Protein kinase domain-containing protein</fullName>
    </recommendedName>
</protein>
<organism evidence="11">
    <name type="scientific">Chlamydomonas euryale</name>
    <dbReference type="NCBI Taxonomy" id="1486919"/>
    <lineage>
        <taxon>Eukaryota</taxon>
        <taxon>Viridiplantae</taxon>
        <taxon>Chlorophyta</taxon>
        <taxon>core chlorophytes</taxon>
        <taxon>Chlorophyceae</taxon>
        <taxon>CS clade</taxon>
        <taxon>Chlamydomonadales</taxon>
        <taxon>Chlamydomonadaceae</taxon>
        <taxon>Chlamydomonas</taxon>
    </lineage>
</organism>
<feature type="compositionally biased region" description="Polar residues" evidence="9">
    <location>
        <begin position="122"/>
        <end position="151"/>
    </location>
</feature>
<evidence type="ECO:0000256" key="1">
    <source>
        <dbReference type="ARBA" id="ARBA00022527"/>
    </source>
</evidence>
<dbReference type="Gene3D" id="1.10.510.10">
    <property type="entry name" value="Transferase(Phosphotransferase) domain 1"/>
    <property type="match status" value="1"/>
</dbReference>
<accession>A0A7R9VBT7</accession>
<dbReference type="PROSITE" id="PS50011">
    <property type="entry name" value="PROTEIN_KINASE_DOM"/>
    <property type="match status" value="1"/>
</dbReference>
<dbReference type="SUPFAM" id="SSF56112">
    <property type="entry name" value="Protein kinase-like (PK-like)"/>
    <property type="match status" value="1"/>
</dbReference>
<feature type="region of interest" description="Disordered" evidence="9">
    <location>
        <begin position="51"/>
        <end position="93"/>
    </location>
</feature>
<dbReference type="AlphaFoldDB" id="A0A7R9VBT7"/>
<evidence type="ECO:0000256" key="7">
    <source>
        <dbReference type="PIRSR" id="PIRSR630616-2"/>
    </source>
</evidence>
<evidence type="ECO:0000256" key="5">
    <source>
        <dbReference type="ARBA" id="ARBA00022840"/>
    </source>
</evidence>
<evidence type="ECO:0000256" key="6">
    <source>
        <dbReference type="PIRSR" id="PIRSR630616-1"/>
    </source>
</evidence>
<keyword evidence="1" id="KW-0723">Serine/threonine-protein kinase</keyword>
<keyword evidence="3 7" id="KW-0547">Nucleotide-binding</keyword>
<dbReference type="GO" id="GO:0005524">
    <property type="term" value="F:ATP binding"/>
    <property type="evidence" value="ECO:0007669"/>
    <property type="project" value="UniProtKB-KW"/>
</dbReference>
<feature type="region of interest" description="Disordered" evidence="9">
    <location>
        <begin position="1"/>
        <end position="39"/>
    </location>
</feature>
<reference evidence="11" key="1">
    <citation type="submission" date="2021-01" db="EMBL/GenBank/DDBJ databases">
        <authorList>
            <person name="Corre E."/>
            <person name="Pelletier E."/>
            <person name="Niang G."/>
            <person name="Scheremetjew M."/>
            <person name="Finn R."/>
            <person name="Kale V."/>
            <person name="Holt S."/>
            <person name="Cochrane G."/>
            <person name="Meng A."/>
            <person name="Brown T."/>
            <person name="Cohen L."/>
        </authorList>
    </citation>
    <scope>NUCLEOTIDE SEQUENCE</scope>
    <source>
        <strain evidence="11">CCMP219</strain>
    </source>
</reference>
<evidence type="ECO:0000256" key="4">
    <source>
        <dbReference type="ARBA" id="ARBA00022777"/>
    </source>
</evidence>
<name>A0A7R9VBT7_9CHLO</name>
<dbReference type="InterPro" id="IPR011009">
    <property type="entry name" value="Kinase-like_dom_sf"/>
</dbReference>
<evidence type="ECO:0000313" key="11">
    <source>
        <dbReference type="EMBL" id="CAD8290550.1"/>
    </source>
</evidence>
<feature type="binding site" evidence="7">
    <location>
        <begin position="321"/>
        <end position="323"/>
    </location>
    <ligand>
        <name>ATP</name>
        <dbReference type="ChEBI" id="CHEBI:30616"/>
    </ligand>
</feature>
<sequence>MPSQAATGTATTPSVMEPTPMHARKSRNAAATSADPSFRAKTPVLPALLGANATAGTSPSGSFTGLTGGDSIAAGSPQGARASPAASPNKANGKAVSSFLKNLFRSGGDAAAAGDDYDVARSNGSATSSGPASRTGSTTVARSSVALSAKSSHMLGHKPTSVENAALLPTSPNGKNALAGGIGTRISQPESAASLTPRASAHKPAPPPTPQLQPQPPKPNTVLLAVAPVLPPNMSRSTWCMKDYAIVEKMYTGYASTVYKAWCKVSGETVCLKAYNMSNLCELNRYQIYREVKLHSSLQHENIITLFAAFKEGDQVVLVQEFAESGDLFMLLHRYGGKLPEKTAVELVLHPFLCVLKYLHTNCIVHRDIKPENVLFTRSMQLKLCDFGLAIDLREERAVTRAGTLEYMAPEVLNCPFKNKPHENKEQTSLQYTLTVDTWAVGVLTYELLVGFPPFNDNQRAGIEQKIRMETPRFPSTLTELARNFMLKALQKDALERPTINELLTHPWVRGHRRNASSRNLNANGAVTAALQAVELGTEAVDEPGELRTDCGDLISKPAASYASFTSGTNRPKFGQTLLAVQQGSGGKGTANAKKGTAGGAGALLRPEPAAMSFSTAQNPKLQVLRQMGFR</sequence>
<feature type="cross-link" description="Glycyl lysine isopeptide (Lys-Gly) (interchain with G-Cter in SUMO2)" evidence="8">
    <location>
        <position position="370"/>
    </location>
</feature>
<dbReference type="PANTHER" id="PTHR24350">
    <property type="entry name" value="SERINE/THREONINE-PROTEIN KINASE IAL-RELATED"/>
    <property type="match status" value="1"/>
</dbReference>
<keyword evidence="2" id="KW-0808">Transferase</keyword>
<dbReference type="Pfam" id="PF00069">
    <property type="entry name" value="Pkinase"/>
    <property type="match status" value="1"/>
</dbReference>
<proteinExistence type="predicted"/>
<feature type="active site" description="Proton acceptor" evidence="6">
    <location>
        <position position="368"/>
    </location>
</feature>
<evidence type="ECO:0000256" key="8">
    <source>
        <dbReference type="PIRSR" id="PIRSR630616-3"/>
    </source>
</evidence>